<keyword evidence="1" id="KW-0472">Membrane</keyword>
<evidence type="ECO:0000256" key="1">
    <source>
        <dbReference type="SAM" id="Phobius"/>
    </source>
</evidence>
<evidence type="ECO:0000313" key="2">
    <source>
        <dbReference type="EMBL" id="KAI9272913.1"/>
    </source>
</evidence>
<reference evidence="2" key="1">
    <citation type="journal article" date="2022" name="IScience">
        <title>Evolution of zygomycete secretomes and the origins of terrestrial fungal ecologies.</title>
        <authorList>
            <person name="Chang Y."/>
            <person name="Wang Y."/>
            <person name="Mondo S."/>
            <person name="Ahrendt S."/>
            <person name="Andreopoulos W."/>
            <person name="Barry K."/>
            <person name="Beard J."/>
            <person name="Benny G.L."/>
            <person name="Blankenship S."/>
            <person name="Bonito G."/>
            <person name="Cuomo C."/>
            <person name="Desiro A."/>
            <person name="Gervers K.A."/>
            <person name="Hundley H."/>
            <person name="Kuo A."/>
            <person name="LaButti K."/>
            <person name="Lang B.F."/>
            <person name="Lipzen A."/>
            <person name="O'Donnell K."/>
            <person name="Pangilinan J."/>
            <person name="Reynolds N."/>
            <person name="Sandor L."/>
            <person name="Smith M.E."/>
            <person name="Tsang A."/>
            <person name="Grigoriev I.V."/>
            <person name="Stajich J.E."/>
            <person name="Spatafora J.W."/>
        </authorList>
    </citation>
    <scope>NUCLEOTIDE SEQUENCE</scope>
    <source>
        <strain evidence="2">RSA 2281</strain>
    </source>
</reference>
<keyword evidence="1" id="KW-1133">Transmembrane helix</keyword>
<dbReference type="Proteomes" id="UP001209540">
    <property type="component" value="Unassembled WGS sequence"/>
</dbReference>
<evidence type="ECO:0000313" key="3">
    <source>
        <dbReference type="Proteomes" id="UP001209540"/>
    </source>
</evidence>
<accession>A0AAD5PJE9</accession>
<dbReference type="AlphaFoldDB" id="A0AAD5PJE9"/>
<reference evidence="2" key="2">
    <citation type="submission" date="2023-02" db="EMBL/GenBank/DDBJ databases">
        <authorList>
            <consortium name="DOE Joint Genome Institute"/>
            <person name="Mondo S.J."/>
            <person name="Chang Y."/>
            <person name="Wang Y."/>
            <person name="Ahrendt S."/>
            <person name="Andreopoulos W."/>
            <person name="Barry K."/>
            <person name="Beard J."/>
            <person name="Benny G.L."/>
            <person name="Blankenship S."/>
            <person name="Bonito G."/>
            <person name="Cuomo C."/>
            <person name="Desiro A."/>
            <person name="Gervers K.A."/>
            <person name="Hundley H."/>
            <person name="Kuo A."/>
            <person name="LaButti K."/>
            <person name="Lang B.F."/>
            <person name="Lipzen A."/>
            <person name="O'Donnell K."/>
            <person name="Pangilinan J."/>
            <person name="Reynolds N."/>
            <person name="Sandor L."/>
            <person name="Smith M.W."/>
            <person name="Tsang A."/>
            <person name="Grigoriev I.V."/>
            <person name="Stajich J.E."/>
            <person name="Spatafora J.W."/>
        </authorList>
    </citation>
    <scope>NUCLEOTIDE SEQUENCE</scope>
    <source>
        <strain evidence="2">RSA 2281</strain>
    </source>
</reference>
<keyword evidence="1" id="KW-0812">Transmembrane</keyword>
<dbReference type="EMBL" id="JAIXMP010000005">
    <property type="protein sequence ID" value="KAI9272913.1"/>
    <property type="molecule type" value="Genomic_DNA"/>
</dbReference>
<gene>
    <name evidence="2" type="ORF">BDA99DRAFT_279176</name>
</gene>
<sequence length="90" mass="10459">MGSECTDHANIFLFYIINLTFDYLIMKEQALLTIIGGATYFQLTVIIIIIILLVFRHERLLQASQAKNKQETVQTTLQPYKHWSISQVRT</sequence>
<keyword evidence="3" id="KW-1185">Reference proteome</keyword>
<protein>
    <submittedName>
        <fullName evidence="2">Uncharacterized protein</fullName>
    </submittedName>
</protein>
<proteinExistence type="predicted"/>
<name>A0AAD5PJE9_9FUNG</name>
<comment type="caution">
    <text evidence="2">The sequence shown here is derived from an EMBL/GenBank/DDBJ whole genome shotgun (WGS) entry which is preliminary data.</text>
</comment>
<organism evidence="2 3">
    <name type="scientific">Phascolomyces articulosus</name>
    <dbReference type="NCBI Taxonomy" id="60185"/>
    <lineage>
        <taxon>Eukaryota</taxon>
        <taxon>Fungi</taxon>
        <taxon>Fungi incertae sedis</taxon>
        <taxon>Mucoromycota</taxon>
        <taxon>Mucoromycotina</taxon>
        <taxon>Mucoromycetes</taxon>
        <taxon>Mucorales</taxon>
        <taxon>Lichtheimiaceae</taxon>
        <taxon>Phascolomyces</taxon>
    </lineage>
</organism>
<feature type="transmembrane region" description="Helical" evidence="1">
    <location>
        <begin position="30"/>
        <end position="55"/>
    </location>
</feature>